<dbReference type="EMBL" id="LN649229">
    <property type="protein sequence ID" value="CEI64999.1"/>
    <property type="molecule type" value="Genomic_DNA"/>
</dbReference>
<reference evidence="2" key="1">
    <citation type="submission" date="2014-10" db="EMBL/GenBank/DDBJ databases">
        <authorList>
            <person name="King R."/>
        </authorList>
    </citation>
    <scope>NUCLEOTIDE SEQUENCE [LARGE SCALE GENOMIC DNA]</scope>
    <source>
        <strain evidence="2">A3/5</strain>
    </source>
</reference>
<proteinExistence type="predicted"/>
<name>A0A2L2T5T5_9HYPO</name>
<keyword evidence="2" id="KW-1185">Reference proteome</keyword>
<evidence type="ECO:0000313" key="2">
    <source>
        <dbReference type="Proteomes" id="UP000245910"/>
    </source>
</evidence>
<dbReference type="AlphaFoldDB" id="A0A2L2T5T5"/>
<dbReference type="Proteomes" id="UP000245910">
    <property type="component" value="Chromosome I"/>
</dbReference>
<evidence type="ECO:0000313" key="1">
    <source>
        <dbReference type="EMBL" id="CEI64999.1"/>
    </source>
</evidence>
<organism evidence="1 2">
    <name type="scientific">Fusarium venenatum</name>
    <dbReference type="NCBI Taxonomy" id="56646"/>
    <lineage>
        <taxon>Eukaryota</taxon>
        <taxon>Fungi</taxon>
        <taxon>Dikarya</taxon>
        <taxon>Ascomycota</taxon>
        <taxon>Pezizomycotina</taxon>
        <taxon>Sordariomycetes</taxon>
        <taxon>Hypocreomycetidae</taxon>
        <taxon>Hypocreales</taxon>
        <taxon>Nectriaceae</taxon>
        <taxon>Fusarium</taxon>
    </lineage>
</organism>
<accession>A0A2L2T5T5</accession>
<protein>
    <submittedName>
        <fullName evidence="1">Uncharacterized protein</fullName>
    </submittedName>
</protein>
<sequence>MSNSRLQRPDMVRIRKLYPYARTDAIELPSFDHVSDRAKCRCKSLDIRCQSSVSKFTTSTKIFQPGSSPRIANPSLSSLHGVFTILFLHVSLPYLDLGSVMISNPFVNKIPWQATWALQCALDL</sequence>